<feature type="domain" description="PpiC" evidence="3">
    <location>
        <begin position="301"/>
        <end position="414"/>
    </location>
</feature>
<dbReference type="PATRIC" id="fig|1622118.3.peg.184"/>
<evidence type="ECO:0000313" key="5">
    <source>
        <dbReference type="Proteomes" id="UP000059672"/>
    </source>
</evidence>
<dbReference type="EMBL" id="CP013355">
    <property type="protein sequence ID" value="AMC09901.1"/>
    <property type="molecule type" value="Genomic_DNA"/>
</dbReference>
<dbReference type="KEGG" id="lut:Lupro_00910"/>
<dbReference type="SUPFAM" id="SSF54534">
    <property type="entry name" value="FKBP-like"/>
    <property type="match status" value="2"/>
</dbReference>
<keyword evidence="1" id="KW-0732">Signal</keyword>
<dbReference type="Pfam" id="PF00639">
    <property type="entry name" value="Rotamase"/>
    <property type="match status" value="2"/>
</dbReference>
<dbReference type="Gene3D" id="3.10.50.40">
    <property type="match status" value="2"/>
</dbReference>
<evidence type="ECO:0000256" key="2">
    <source>
        <dbReference type="PROSITE-ProRule" id="PRU00278"/>
    </source>
</evidence>
<dbReference type="OrthoDB" id="14196at2"/>
<dbReference type="InterPro" id="IPR046357">
    <property type="entry name" value="PPIase_dom_sf"/>
</dbReference>
<dbReference type="Proteomes" id="UP000059672">
    <property type="component" value="Chromosome"/>
</dbReference>
<sequence>MQQKNNNLKFIKMKQHLTIITFLLFFIGLNAQDSLKVESNINKRIKIDGVAVVVGKNIVLDSDIDKFKKELQQRTEGKIDISNCEMLEELMIQKLIAHHAVVDSIVASDVEVNSEVERNISYFKQQLGSIEKVVKMYGFNDEEDLRKELFDIQKEQILIRKERESITEKVDVTPEEVRTYYSNLEKDNSLPEFSAEIELAQIVKIIKPSEEETNRVINKLKQIKKEIEDGYSFRLKAIINSDDPAVSGNGPGAGGKYTITREANFIKEFKEVAFSLDEGEISDPFESGFGFHIIQVEKIKGQERDVRHILIQPKISEAELKSSKDELEKIREQILKGEITFEEAVLKYSEDTETKNNKGLILNPQTNDTKFNLTRMDPTLYGRVSNLKEGEITHAFYDEIRGESKMFKIILLKSKEEAHKASFTKDYEKIQQLTLQKKKEETVEKWAKDKIVDTYIKINKDFKKCDFKNNWKKE</sequence>
<dbReference type="PANTHER" id="PTHR47637">
    <property type="entry name" value="CHAPERONE SURA"/>
    <property type="match status" value="1"/>
</dbReference>
<dbReference type="InterPro" id="IPR050280">
    <property type="entry name" value="OMP_Chaperone_SurA"/>
</dbReference>
<reference evidence="5" key="1">
    <citation type="submission" date="2015-12" db="EMBL/GenBank/DDBJ databases">
        <title>Complete genome sequence of Lutibacter profundus strain LP1.</title>
        <authorList>
            <person name="Wissuwa J."/>
            <person name="Le Moine Bauer S."/>
            <person name="Stokke R."/>
            <person name="Dahle H."/>
            <person name="Steen I.H."/>
        </authorList>
    </citation>
    <scope>NUCLEOTIDE SEQUENCE [LARGE SCALE GENOMIC DNA]</scope>
    <source>
        <strain evidence="5">LP1</strain>
    </source>
</reference>
<dbReference type="GO" id="GO:0003755">
    <property type="term" value="F:peptidyl-prolyl cis-trans isomerase activity"/>
    <property type="evidence" value="ECO:0007669"/>
    <property type="project" value="UniProtKB-KW"/>
</dbReference>
<keyword evidence="2 4" id="KW-0413">Isomerase</keyword>
<keyword evidence="5" id="KW-1185">Reference proteome</keyword>
<dbReference type="InterPro" id="IPR027304">
    <property type="entry name" value="Trigger_fact/SurA_dom_sf"/>
</dbReference>
<dbReference type="AlphaFoldDB" id="A0A0X8G4G2"/>
<dbReference type="SUPFAM" id="SSF109998">
    <property type="entry name" value="Triger factor/SurA peptide-binding domain-like"/>
    <property type="match status" value="1"/>
</dbReference>
<feature type="domain" description="PpiC" evidence="3">
    <location>
        <begin position="174"/>
        <end position="298"/>
    </location>
</feature>
<dbReference type="PROSITE" id="PS50198">
    <property type="entry name" value="PPIC_PPIASE_2"/>
    <property type="match status" value="2"/>
</dbReference>
<organism evidence="4 5">
    <name type="scientific">Lutibacter profundi</name>
    <dbReference type="NCBI Taxonomy" id="1622118"/>
    <lineage>
        <taxon>Bacteria</taxon>
        <taxon>Pseudomonadati</taxon>
        <taxon>Bacteroidota</taxon>
        <taxon>Flavobacteriia</taxon>
        <taxon>Flavobacteriales</taxon>
        <taxon>Flavobacteriaceae</taxon>
        <taxon>Lutibacter</taxon>
    </lineage>
</organism>
<evidence type="ECO:0000259" key="3">
    <source>
        <dbReference type="PROSITE" id="PS50198"/>
    </source>
</evidence>
<name>A0A0X8G4G2_9FLAO</name>
<evidence type="ECO:0000256" key="1">
    <source>
        <dbReference type="ARBA" id="ARBA00022729"/>
    </source>
</evidence>
<keyword evidence="2" id="KW-0697">Rotamase</keyword>
<dbReference type="STRING" id="1622118.Lupro_00910"/>
<evidence type="ECO:0000313" key="4">
    <source>
        <dbReference type="EMBL" id="AMC09901.1"/>
    </source>
</evidence>
<protein>
    <submittedName>
        <fullName evidence="4">Peptidylprolyl isomerase</fullName>
    </submittedName>
</protein>
<dbReference type="InterPro" id="IPR000297">
    <property type="entry name" value="PPIase_PpiC"/>
</dbReference>
<accession>A0A0X8G4G2</accession>
<proteinExistence type="predicted"/>
<dbReference type="PANTHER" id="PTHR47637:SF1">
    <property type="entry name" value="CHAPERONE SURA"/>
    <property type="match status" value="1"/>
</dbReference>
<gene>
    <name evidence="4" type="ORF">Lupro_00910</name>
</gene>
<reference evidence="4 5" key="2">
    <citation type="journal article" date="2016" name="Int. J. Syst. Evol. Microbiol.">
        <title>Lutibacter profundi sp. nov., isolated from a deep-sea hydrothermal system on the Arctic Mid-Ocean Ridge and emended description of the genus Lutibacter.</title>
        <authorList>
            <person name="Le Moine Bauer S."/>
            <person name="Roalkvam I."/>
            <person name="Steen I.H."/>
            <person name="Dahle H."/>
        </authorList>
    </citation>
    <scope>NUCLEOTIDE SEQUENCE [LARGE SCALE GENOMIC DNA]</scope>
    <source>
        <strain evidence="4 5">LP1</strain>
    </source>
</reference>